<evidence type="ECO:0000256" key="4">
    <source>
        <dbReference type="ARBA" id="ARBA00023136"/>
    </source>
</evidence>
<keyword evidence="8" id="KW-1185">Reference proteome</keyword>
<protein>
    <recommendedName>
        <fullName evidence="9">Nesprin-2-like</fullName>
    </recommendedName>
</protein>
<feature type="coiled-coil region" evidence="5">
    <location>
        <begin position="3297"/>
        <end position="3324"/>
    </location>
</feature>
<evidence type="ECO:0000256" key="5">
    <source>
        <dbReference type="SAM" id="Coils"/>
    </source>
</evidence>
<feature type="region of interest" description="Disordered" evidence="6">
    <location>
        <begin position="1572"/>
        <end position="1595"/>
    </location>
</feature>
<evidence type="ECO:0000313" key="7">
    <source>
        <dbReference type="Ensembl" id="ENSSORP00005026435.1"/>
    </source>
</evidence>
<feature type="compositionally biased region" description="Low complexity" evidence="6">
    <location>
        <begin position="513"/>
        <end position="524"/>
    </location>
</feature>
<feature type="compositionally biased region" description="Basic and acidic residues" evidence="6">
    <location>
        <begin position="1841"/>
        <end position="1869"/>
    </location>
</feature>
<feature type="compositionally biased region" description="Basic and acidic residues" evidence="6">
    <location>
        <begin position="968"/>
        <end position="991"/>
    </location>
</feature>
<feature type="compositionally biased region" description="Basic and acidic residues" evidence="6">
    <location>
        <begin position="1379"/>
        <end position="1395"/>
    </location>
</feature>
<feature type="compositionally biased region" description="Basic and acidic residues" evidence="6">
    <location>
        <begin position="1572"/>
        <end position="1588"/>
    </location>
</feature>
<sequence length="4019" mass="448530">MKVEPVNLESGFTQPETTAVEETKRISTIILHEPQPITAVSETTTVLEQYEILPPTRKPKSPKIPPKQANVEAAQMKKEPESQKPGSPGSINGDAKVIPTRKKSKSEEPTTTSQETAAYIATVQETKDKQKPASTETQRRSKASKIPPEVSTSEVVRTKEDETKPADVKEAKVIPARKKSKSHEIPLAPESDVKTAAVKATEESKTTAPDGQKTIVQVGGADDLQETEEKKVAMLVLDIPGVSSASVYPSAQEIIKEQSEQSKLLPPKRKSKSTEHPPEHTETETAQRQDKPEKQTSSASNQTEEIKLVPTRRKSKTGEPPTPSEPVTHVQTAGPSESPVVEKGKLSPTKRKSKGLKLSPELPTKEVQMVLKESESVVSEVTKLKPPVRKSKSLDIFTVDEAKDLKDVKAGKASEAETTAVEKGRVSPTKGKPKNLESLPEPATTHPPETKDQPGQKPASAPDMPTSLTKSTVGENGQLSPTKRMSKSQSKESPGISKKELIETKEKPDSQKTSSTPGVVTSPTKMTVSETRKLSPNIRQSKGLKPSPEVEKKVSPATPEVVTSPTDKGNVSPTKRKSKDRPKISPELSKKELEETKVTSPTEKGNLSPTKRKSKDLKSSFDSKTLPAPERGAKKVAEKFIDDRDPSRTVEEESTFKSGSIDTVQEIQEKKVATVILDVSETFIQVSDTHPQMSSEMVDIQSPALVESVNKEAAQMKNKPQSARSETESAVVDGTKQIPTRRKSKGTESPTTSEKVTAHKSGKETGDEKKLPSTTVEKVDKLSPAQRRSKAPKIPSEVATSETARTKEEEAKPADVQEVKVVPARKKSKGHEIPSAPEPDIKTTPVKPTENQTIAPVFQKTTVQATGADDLQECHEKKVATVILDIPETFAQVSCTHPQMSSEMVHIQPSGLVQAVDKEAAQMKKEPVSSRSETESSLVDDTKQTPIRRKSKDMDPPTTSEKVAAHKTGKETGDEKKLPSTKTSVEKEDKMSPAQRRSKAPKIPPDVATSEVARTKDKEAKVVPARKKSKSEEPTTVSQDAAAHITTAKETEDKQKLPSTETTVVKESKVSPTQRSKAMIPPEVGTSEVARSKEEESKITDVKEAKVIPARKKSKGHEIPSAPEPDVKAMAVKPTEESETTAPQGQKTTVQVSGTDDLHEADVKKVATVILDIPDTFVEVSESHPQMSSEMVHIQTPGLVEAVNKEAAQIKKEPQSARSKTESAVADGTKQVPTRRKSKGTESPTTSEKVTAHKSGKETGDEKKLPSATVEKEDKLSPAQRRSKAPKIPPEVATSEVVQSKEEKAKPADVQEAKAIPARKKSKSEEPITTSQDTTVNKTEKQKPASTETTVEKEIKISPTQRRSKASKILPEVATSEVARTKEEEPKPVDVKEAKVIPARKKSKGHEIPSAPEPDVKLISVESKTIAPDGQKTTIEVGGTDKLQEPQDISEEAPKQPLSQSKDIDLSTQPPVSTETTSGQDIREYIDNLWKDVTDDIEKRYLVLDMPEAQISQTQDTKTDQPETEKEAQHDLSQPTVPGLPTLQPHAAEVSITEQIIVKPSQTMRELELLKTEEKPKEGKHFSAEKPPAEVSTSNMQDAPEILDEKTVRMEKIVKGSEVHVFEIKTQTDIDKHEPLRFMDQTTSESRNRSSTDVQLEKTPEEVVKVEVREPTSVVFALKPYETARFTEISLSESELLDPSQTEIKVKLVKTTETSQKELKVRSTEDNPDVEMSHEDLDEKPAVCILQLDIPTSSEQNENVFVTIVKEPQADIVETSIQSKKVPVSKEMMSADVKQEEVIKIEVPGSSDTKTDVLQISLHEKDKLNRTETQVQLKTTQEQPKVVKEHHVQEKHPGEKEKSEQFDQTEKIHQSPKVCVLPTEMVQKKESVPGVVPKPGVDVQRSSDVQPEKKSAAVVEVVELEETIIDSLTPVRTDAKLKTTPQRPKELKEHGVHKQSPQVSTCDVHEAPKSVQDVSLKKDDILQPDTQKSVKEHQITSVMKTPETDERQIRVQFEKVTDVQAEKAAIKPATVDVTVMEQTKINVAPKSLDEPEKPVGTVEIQMSTSLQQSIPTGKAEDLHISEEPMTFMVQTSSLVKKVPEKKDGAPEEQETWTMKQDRVAQRDSVHPTPVVCVTEFVEINLSEQNGLKPGQTETLIRSVESAQERPAEHKTEPTKTEPGLDLRFETKESMDTTPTDTQPERSSGEMKRTTVPEVGPEPPEPSVVLKDSEQRKDEERMAQGEEKMAEVERQNVPLTTTTTITTTTIITGDERLQSVDLSQEPLQAVLKSTDIPTETEDLILEEPEGSAMKDIFSEIQLLAGSGANSQLLEGKPVEAPEVLITSTTEQEDHLTQLNSRVQSCKNQPASLSPSAMALQVEEAQECREAALAQLSLLSQQRSVGAGDPDVLERVEDRWSTAVQDATAIIQSKEVQLQLVNDYNQQGQAAKTSLKNLTTELDAMTTCPGESSSKEAERLCSLQRNMEERRTRLGEWLLIFTRLSPHFSRSERAAAQNELKNLQQEWRDLERAVEKSFHHRNIQSRETIDLLCDISMLQKHLENISKDLEAKSPSDAQWNCKRAKQVMEANAEVKAAQQKYLHLQRLSEELLSSSQWEKENRDIQQGLQGLKTQLSHTEELVSSQTQNSSNPIMDKIITVMRDGLAWAKKTEMDIEGRRRRVALLPEEVHRQLRDLKKLQSEVITKEGQLEALVEEVTELLPQLDQVEEVPMVVSSLKSLEELSKSTMEKLSKAVRDTESGLQTREKLSQQMADLDSWTVSHLNRDDFRSPESPAEVDRQSRLVQETQAEAERQAAVCEALLMKSKDISSELSVTENCQLFDKLTSLQEDIRDIIIHEKANKKELDELIQKMTPGRQNLVTIEKTLRQMLVDLNRHRFPITTEYLQALEPFKHMIHEYKTQVDFMKPWTPQEKTRDLHSIISELQNKMAAMEMKIQDHEQYLDLRQCVEDLKENIKEQVRHVKDHPGDLERYKISQSLLVQFPVIQELVNETSSKLHVISSDIYPSELSMERQRLRQIEESLNHMETGLNNSLSLIEWNLLQDLDLELETKASRAFLRKTLEEMTKPTTMEPNEAAIHKEYQKTVALKKTVESRMRAWDVLRQKKDKTPGGGSQDLVDLKNEVLQECDSKMENLVWARQSLKDYTSAVKESVQFLKDTEASLLVQQDSDGSCSQKLDQIQQALASLELYFQNHVDQLKRLLPQHPYLSPHRVERLLENTLSRLLVWMSTLQAKGRVQMENLGRCVEHYKKYCESQEDIVQSLDRAEISLCQFMSQKVTSLQDCTEQQTKIKALCEEVESLQKRLNELKEWCPEQSCREGREVTVATVWRRVSRLRRCTQKLTSRCTPRIAEWSDITDSVEKASSVLQQVEAELPTVSQVTAPTEELQDLLQSWEQYQDRLDCEHRALSALELRVARLLGVPAHLEQAPPTPLCQQLQAMQSRYNSVLQTSREGLEATRQELEDREKVREELQSIRVWMEAADHLLSEMEQSSSTSQVQEVHSQLITQKALLQRIMDSLKMKYSDMYSLVPVEIEGPLQEVKQTLPKVEVKVSEAVEKSGPVHRLGAKMSEIQSGLRSVQKRLEQKSPNVAEAKRTQKCVWDELDVWHSCLAALEVDMQDLEKPEEALILTERLVEVQQLHSHLAKQAEQRTTLLSKIHTWLQEHQEMINSSKSWISEAQSWLAAPCTYTSAKCLSSHVHALQMVLNDSVQIRTTLQGFSSILDDMSQVCDVTDLQEKLLDADEQVASVQDSFTAPLSQLEHAAAEVEAIETEVKRMESDVGEIKTLLSNPEAFPSPREERLKMVEQRIQSMRRTIAEIQKCKPGLCLPEKAEETLTVFAVVDQLQTLLLELEKKVPALFIQQPPTPVQAKGPSGPAHVLKPMSEEPEREESEGQIQIVRVKEDVLRRSGAELLSVERSSSEQRKSWTPDRAQMPVIVVEEETEAAAAEQTEDTKDVEGSSDSAEAGSSEALSKPLGTVRTQSKADTMVNTAPKADSGSQQRCVVS</sequence>
<feature type="region of interest" description="Disordered" evidence="6">
    <location>
        <begin position="1"/>
        <end position="20"/>
    </location>
</feature>
<feature type="compositionally biased region" description="Basic and acidic residues" evidence="6">
    <location>
        <begin position="581"/>
        <end position="597"/>
    </location>
</feature>
<evidence type="ECO:0008006" key="9">
    <source>
        <dbReference type="Google" id="ProtNLM"/>
    </source>
</evidence>
<comment type="subcellular location">
    <subcellularLocation>
        <location evidence="1">Endomembrane system</location>
    </subcellularLocation>
</comment>
<evidence type="ECO:0000313" key="8">
    <source>
        <dbReference type="Proteomes" id="UP000472271"/>
    </source>
</evidence>
<dbReference type="Ensembl" id="ENSSORT00005027210.1">
    <property type="protein sequence ID" value="ENSSORP00005026435.1"/>
    <property type="gene ID" value="ENSSORG00005012664.1"/>
</dbReference>
<feature type="region of interest" description="Disordered" evidence="6">
    <location>
        <begin position="1636"/>
        <end position="1658"/>
    </location>
</feature>
<feature type="region of interest" description="Disordered" evidence="6">
    <location>
        <begin position="917"/>
        <end position="1156"/>
    </location>
</feature>
<feature type="compositionally biased region" description="Polar residues" evidence="6">
    <location>
        <begin position="561"/>
        <end position="573"/>
    </location>
</feature>
<evidence type="ECO:0000256" key="1">
    <source>
        <dbReference type="ARBA" id="ARBA00004308"/>
    </source>
</evidence>
<feature type="coiled-coil region" evidence="5">
    <location>
        <begin position="3745"/>
        <end position="3835"/>
    </location>
</feature>
<dbReference type="PANTHER" id="PTHR14514">
    <property type="entry name" value="PKA ANCHORING PROTEIN"/>
    <property type="match status" value="1"/>
</dbReference>
<feature type="compositionally biased region" description="Polar residues" evidence="6">
    <location>
        <begin position="598"/>
        <end position="609"/>
    </location>
</feature>
<name>A0A673AA51_9TELE</name>
<evidence type="ECO:0000256" key="2">
    <source>
        <dbReference type="ARBA" id="ARBA00022553"/>
    </source>
</evidence>
<feature type="region of interest" description="Disordered" evidence="6">
    <location>
        <begin position="52"/>
        <end position="216"/>
    </location>
</feature>
<feature type="region of interest" description="Disordered" evidence="6">
    <location>
        <begin position="2160"/>
        <end position="2246"/>
    </location>
</feature>
<dbReference type="Gene3D" id="1.20.58.60">
    <property type="match status" value="1"/>
</dbReference>
<reference evidence="7" key="3">
    <citation type="submission" date="2025-09" db="UniProtKB">
        <authorList>
            <consortium name="Ensembl"/>
        </authorList>
    </citation>
    <scope>IDENTIFICATION</scope>
</reference>
<feature type="region of interest" description="Disordered" evidence="6">
    <location>
        <begin position="3879"/>
        <end position="3910"/>
    </location>
</feature>
<keyword evidence="2" id="KW-0597">Phosphoprotein</keyword>
<feature type="compositionally biased region" description="Polar residues" evidence="6">
    <location>
        <begin position="3992"/>
        <end position="4003"/>
    </location>
</feature>
<proteinExistence type="predicted"/>
<feature type="region of interest" description="Disordered" evidence="6">
    <location>
        <begin position="1205"/>
        <end position="1479"/>
    </location>
</feature>
<dbReference type="SUPFAM" id="SSF46966">
    <property type="entry name" value="Spectrin repeat"/>
    <property type="match status" value="1"/>
</dbReference>
<feature type="compositionally biased region" description="Basic and acidic residues" evidence="6">
    <location>
        <begin position="761"/>
        <end position="781"/>
    </location>
</feature>
<feature type="compositionally biased region" description="Polar residues" evidence="6">
    <location>
        <begin position="1457"/>
        <end position="1479"/>
    </location>
</feature>
<keyword evidence="3" id="KW-0677">Repeat</keyword>
<feature type="compositionally biased region" description="Basic and acidic residues" evidence="6">
    <location>
        <begin position="1090"/>
        <end position="1106"/>
    </location>
</feature>
<reference evidence="7" key="2">
    <citation type="submission" date="2025-08" db="UniProtKB">
        <authorList>
            <consortium name="Ensembl"/>
        </authorList>
    </citation>
    <scope>IDENTIFICATION</scope>
</reference>
<feature type="compositionally biased region" description="Polar residues" evidence="6">
    <location>
        <begin position="4010"/>
        <end position="4019"/>
    </location>
</feature>
<feature type="compositionally biased region" description="Basic and acidic residues" evidence="6">
    <location>
        <begin position="1646"/>
        <end position="1658"/>
    </location>
</feature>
<feature type="region of interest" description="Disordered" evidence="6">
    <location>
        <begin position="709"/>
        <end position="847"/>
    </location>
</feature>
<feature type="compositionally biased region" description="Polar residues" evidence="6">
    <location>
        <begin position="656"/>
        <end position="665"/>
    </location>
</feature>
<feature type="compositionally biased region" description="Low complexity" evidence="6">
    <location>
        <begin position="1888"/>
        <end position="1899"/>
    </location>
</feature>
<accession>A0A673AA51</accession>
<feature type="region of interest" description="Disordered" evidence="6">
    <location>
        <begin position="1886"/>
        <end position="1905"/>
    </location>
</feature>
<feature type="region of interest" description="Disordered" evidence="6">
    <location>
        <begin position="1941"/>
        <end position="1971"/>
    </location>
</feature>
<feature type="region of interest" description="Disordered" evidence="6">
    <location>
        <begin position="2098"/>
        <end position="2121"/>
    </location>
</feature>
<feature type="region of interest" description="Disordered" evidence="6">
    <location>
        <begin position="1506"/>
        <end position="1547"/>
    </location>
</feature>
<feature type="compositionally biased region" description="Basic and acidic residues" evidence="6">
    <location>
        <begin position="272"/>
        <end position="294"/>
    </location>
</feature>
<feature type="compositionally biased region" description="Basic and acidic residues" evidence="6">
    <location>
        <begin position="156"/>
        <end position="172"/>
    </location>
</feature>
<evidence type="ECO:0000256" key="6">
    <source>
        <dbReference type="SAM" id="MobiDB-lite"/>
    </source>
</evidence>
<feature type="region of interest" description="Disordered" evidence="6">
    <location>
        <begin position="3926"/>
        <end position="4019"/>
    </location>
</feature>
<feature type="compositionally biased region" description="Polar residues" evidence="6">
    <location>
        <begin position="466"/>
        <end position="492"/>
    </location>
</feature>
<reference evidence="7" key="1">
    <citation type="submission" date="2019-06" db="EMBL/GenBank/DDBJ databases">
        <authorList>
            <consortium name="Wellcome Sanger Institute Data Sharing"/>
        </authorList>
    </citation>
    <scope>NUCLEOTIDE SEQUENCE [LARGE SCALE GENOMIC DNA]</scope>
</reference>
<feature type="compositionally biased region" description="Basic and acidic residues" evidence="6">
    <location>
        <begin position="2162"/>
        <end position="2190"/>
    </location>
</feature>
<feature type="compositionally biased region" description="Polar residues" evidence="6">
    <location>
        <begin position="1327"/>
        <end position="1337"/>
    </location>
</feature>
<feature type="compositionally biased region" description="Basic and acidic residues" evidence="6">
    <location>
        <begin position="1299"/>
        <end position="1312"/>
    </location>
</feature>
<feature type="compositionally biased region" description="Low complexity" evidence="6">
    <location>
        <begin position="3973"/>
        <end position="3986"/>
    </location>
</feature>
<feature type="region of interest" description="Disordered" evidence="6">
    <location>
        <begin position="243"/>
        <end position="362"/>
    </location>
</feature>
<feature type="compositionally biased region" description="Polar residues" evidence="6">
    <location>
        <begin position="1140"/>
        <end position="1154"/>
    </location>
</feature>
<feature type="compositionally biased region" description="Basic and acidic residues" evidence="6">
    <location>
        <begin position="1517"/>
        <end position="1530"/>
    </location>
</feature>
<keyword evidence="4" id="KW-0472">Membrane</keyword>
<feature type="compositionally biased region" description="Basic and acidic residues" evidence="6">
    <location>
        <begin position="1208"/>
        <end position="1221"/>
    </location>
</feature>
<feature type="compositionally biased region" description="Basic and acidic residues" evidence="6">
    <location>
        <begin position="1941"/>
        <end position="1952"/>
    </location>
</feature>
<feature type="compositionally biased region" description="Basic and acidic residues" evidence="6">
    <location>
        <begin position="917"/>
        <end position="934"/>
    </location>
</feature>
<evidence type="ECO:0000256" key="3">
    <source>
        <dbReference type="ARBA" id="ARBA00022737"/>
    </source>
</evidence>
<feature type="compositionally biased region" description="Basic and acidic residues" evidence="6">
    <location>
        <begin position="497"/>
        <end position="510"/>
    </location>
</feature>
<dbReference type="Proteomes" id="UP000472271">
    <property type="component" value="Chromosome 22"/>
</dbReference>
<organism evidence="7 8">
    <name type="scientific">Sphaeramia orbicularis</name>
    <name type="common">orbiculate cardinalfish</name>
    <dbReference type="NCBI Taxonomy" id="375764"/>
    <lineage>
        <taxon>Eukaryota</taxon>
        <taxon>Metazoa</taxon>
        <taxon>Chordata</taxon>
        <taxon>Craniata</taxon>
        <taxon>Vertebrata</taxon>
        <taxon>Euteleostomi</taxon>
        <taxon>Actinopterygii</taxon>
        <taxon>Neopterygii</taxon>
        <taxon>Teleostei</taxon>
        <taxon>Neoteleostei</taxon>
        <taxon>Acanthomorphata</taxon>
        <taxon>Gobiaria</taxon>
        <taxon>Kurtiformes</taxon>
        <taxon>Apogonoidei</taxon>
        <taxon>Apogonidae</taxon>
        <taxon>Apogoninae</taxon>
        <taxon>Sphaeramia</taxon>
    </lineage>
</organism>
<feature type="compositionally biased region" description="Basic and acidic residues" evidence="6">
    <location>
        <begin position="1047"/>
        <end position="1056"/>
    </location>
</feature>
<feature type="compositionally biased region" description="Basic and acidic residues" evidence="6">
    <location>
        <begin position="2198"/>
        <end position="2210"/>
    </location>
</feature>
<keyword evidence="5" id="KW-0175">Coiled coil</keyword>
<feature type="region of interest" description="Disordered" evidence="6">
    <location>
        <begin position="1834"/>
        <end position="1870"/>
    </location>
</feature>
<feature type="compositionally biased region" description="Basic and acidic residues" evidence="6">
    <location>
        <begin position="804"/>
        <end position="818"/>
    </location>
</feature>
<feature type="compositionally biased region" description="Basic and acidic residues" evidence="6">
    <location>
        <begin position="1255"/>
        <end position="1276"/>
    </location>
</feature>
<feature type="region of interest" description="Disordered" evidence="6">
    <location>
        <begin position="375"/>
        <end position="665"/>
    </location>
</feature>
<feature type="compositionally biased region" description="Basic and acidic residues" evidence="6">
    <location>
        <begin position="631"/>
        <end position="655"/>
    </location>
</feature>
<feature type="compositionally biased region" description="Basic and acidic residues" evidence="6">
    <location>
        <begin position="2226"/>
        <end position="2246"/>
    </location>
</feature>
<feature type="coiled-coil region" evidence="5">
    <location>
        <begin position="3458"/>
        <end position="3488"/>
    </location>
</feature>
<feature type="compositionally biased region" description="Basic and acidic residues" evidence="6">
    <location>
        <begin position="400"/>
        <end position="425"/>
    </location>
</feature>
<feature type="compositionally biased region" description="Basic and acidic residues" evidence="6">
    <location>
        <begin position="3932"/>
        <end position="3941"/>
    </location>
</feature>
<dbReference type="PANTHER" id="PTHR14514:SF4">
    <property type="entry name" value="NESPRIN-2"/>
    <property type="match status" value="1"/>
</dbReference>